<reference evidence="2" key="1">
    <citation type="submission" date="2021-02" db="EMBL/GenBank/DDBJ databases">
        <authorList>
            <person name="Nowell W R."/>
        </authorList>
    </citation>
    <scope>NUCLEOTIDE SEQUENCE</scope>
</reference>
<evidence type="ECO:0000313" key="1">
    <source>
        <dbReference type="EMBL" id="CAF1304964.1"/>
    </source>
</evidence>
<evidence type="ECO:0000313" key="2">
    <source>
        <dbReference type="EMBL" id="CAF4111910.1"/>
    </source>
</evidence>
<comment type="caution">
    <text evidence="2">The sequence shown here is derived from an EMBL/GenBank/DDBJ whole genome shotgun (WGS) entry which is preliminary data.</text>
</comment>
<gene>
    <name evidence="1" type="ORF">OVA965_LOCUS28716</name>
    <name evidence="2" type="ORF">TMI583_LOCUS29473</name>
</gene>
<dbReference type="Proteomes" id="UP000677228">
    <property type="component" value="Unassembled WGS sequence"/>
</dbReference>
<evidence type="ECO:0000313" key="3">
    <source>
        <dbReference type="Proteomes" id="UP000682733"/>
    </source>
</evidence>
<organism evidence="2 3">
    <name type="scientific">Didymodactylos carnosus</name>
    <dbReference type="NCBI Taxonomy" id="1234261"/>
    <lineage>
        <taxon>Eukaryota</taxon>
        <taxon>Metazoa</taxon>
        <taxon>Spiralia</taxon>
        <taxon>Gnathifera</taxon>
        <taxon>Rotifera</taxon>
        <taxon>Eurotatoria</taxon>
        <taxon>Bdelloidea</taxon>
        <taxon>Philodinida</taxon>
        <taxon>Philodinidae</taxon>
        <taxon>Didymodactylos</taxon>
    </lineage>
</organism>
<sequence>MRYFVSPLAILNINQTKIIENILINRTSLYFSLVLYTSTVQTIIAQHLDRCKGNLTCQIKMIPLNTTRVVWKHQTSSIVPDYRLDQSWKSDTLQHYTTYFTIECSTSETCNRLHANLQQYPQIFYAFYFEYTLLHSRKRMDIKITNDHVLGTKLYSRLRDMQLSPPHNHSSIRYLFRETMDDLVLQILNSAKLFNGCTDEREQLKKNIMEKLAIETEVLSEHSTVWDLVYWHNEYSSRPDRLIKTLNEYMLLWRSDEQHRSESYQLVTPAVGSLISRRRPNDDEDNDVPVDASEPVRRFVESLFITHTEAKLNTFGQLLHEDDDNNDDTDDNIDRMSSEAIIADRGEWCRNVIHRSSPMTDASSRRQPSRFTLSFAQTTTTTATYLYD</sequence>
<accession>A0A8S2QHV8</accession>
<name>A0A8S2QHV8_9BILA</name>
<protein>
    <submittedName>
        <fullName evidence="2">Uncharacterized protein</fullName>
    </submittedName>
</protein>
<dbReference type="EMBL" id="CAJOBA010041326">
    <property type="protein sequence ID" value="CAF4111910.1"/>
    <property type="molecule type" value="Genomic_DNA"/>
</dbReference>
<dbReference type="EMBL" id="CAJNOK010019746">
    <property type="protein sequence ID" value="CAF1304964.1"/>
    <property type="molecule type" value="Genomic_DNA"/>
</dbReference>
<dbReference type="AlphaFoldDB" id="A0A8S2QHV8"/>
<proteinExistence type="predicted"/>
<dbReference type="Proteomes" id="UP000682733">
    <property type="component" value="Unassembled WGS sequence"/>
</dbReference>